<feature type="chain" id="PRO_5015719580" evidence="2">
    <location>
        <begin position="24"/>
        <end position="174"/>
    </location>
</feature>
<feature type="signal peptide" evidence="2">
    <location>
        <begin position="1"/>
        <end position="23"/>
    </location>
</feature>
<gene>
    <name evidence="3" type="ORF">C0Q70_08086</name>
</gene>
<reference evidence="3 4" key="1">
    <citation type="submission" date="2018-04" db="EMBL/GenBank/DDBJ databases">
        <title>The genome of golden apple snail Pomacea canaliculata provides insight into stress tolerance and invasive adaptation.</title>
        <authorList>
            <person name="Liu C."/>
            <person name="Liu B."/>
            <person name="Ren Y."/>
            <person name="Zhang Y."/>
            <person name="Wang H."/>
            <person name="Li S."/>
            <person name="Jiang F."/>
            <person name="Yin L."/>
            <person name="Zhang G."/>
            <person name="Qian W."/>
            <person name="Fan W."/>
        </authorList>
    </citation>
    <scope>NUCLEOTIDE SEQUENCE [LARGE SCALE GENOMIC DNA]</scope>
    <source>
        <strain evidence="3">SZHN2017</strain>
        <tissue evidence="3">Muscle</tissue>
    </source>
</reference>
<proteinExistence type="predicted"/>
<keyword evidence="4" id="KW-1185">Reference proteome</keyword>
<sequence>MYDNSFFVCVLSAFACLKSASWGERVVHDKEDNARGKDCDGDTSARRLRRELPADVDCIRIATQRFRRTGYSMQVICENCIPEVRGWLLASVPERSQPSLTQPPPHPHPRGIPDISSVSPVSDANGPTCGSCIPELGFPHSTFQRARQADDTKGHGTLARESFKFACDDQPSSH</sequence>
<feature type="region of interest" description="Disordered" evidence="1">
    <location>
        <begin position="95"/>
        <end position="123"/>
    </location>
</feature>
<protein>
    <submittedName>
        <fullName evidence="3">Uncharacterized protein</fullName>
    </submittedName>
</protein>
<evidence type="ECO:0000256" key="2">
    <source>
        <dbReference type="SAM" id="SignalP"/>
    </source>
</evidence>
<name>A0A2T7PGV1_POMCA</name>
<evidence type="ECO:0000256" key="1">
    <source>
        <dbReference type="SAM" id="MobiDB-lite"/>
    </source>
</evidence>
<evidence type="ECO:0000313" key="3">
    <source>
        <dbReference type="EMBL" id="PVD32642.1"/>
    </source>
</evidence>
<evidence type="ECO:0000313" key="4">
    <source>
        <dbReference type="Proteomes" id="UP000245119"/>
    </source>
</evidence>
<keyword evidence="2" id="KW-0732">Signal</keyword>
<dbReference type="EMBL" id="PZQS01000004">
    <property type="protein sequence ID" value="PVD32642.1"/>
    <property type="molecule type" value="Genomic_DNA"/>
</dbReference>
<comment type="caution">
    <text evidence="3">The sequence shown here is derived from an EMBL/GenBank/DDBJ whole genome shotgun (WGS) entry which is preliminary data.</text>
</comment>
<accession>A0A2T7PGV1</accession>
<organism evidence="3 4">
    <name type="scientific">Pomacea canaliculata</name>
    <name type="common">Golden apple snail</name>
    <dbReference type="NCBI Taxonomy" id="400727"/>
    <lineage>
        <taxon>Eukaryota</taxon>
        <taxon>Metazoa</taxon>
        <taxon>Spiralia</taxon>
        <taxon>Lophotrochozoa</taxon>
        <taxon>Mollusca</taxon>
        <taxon>Gastropoda</taxon>
        <taxon>Caenogastropoda</taxon>
        <taxon>Architaenioglossa</taxon>
        <taxon>Ampullarioidea</taxon>
        <taxon>Ampullariidae</taxon>
        <taxon>Pomacea</taxon>
    </lineage>
</organism>
<dbReference type="Proteomes" id="UP000245119">
    <property type="component" value="Linkage Group LG4"/>
</dbReference>
<dbReference type="AlphaFoldDB" id="A0A2T7PGV1"/>